<dbReference type="AlphaFoldDB" id="A0A4Y2F2H8"/>
<dbReference type="Proteomes" id="UP000499080">
    <property type="component" value="Unassembled WGS sequence"/>
</dbReference>
<reference evidence="2 3" key="1">
    <citation type="journal article" date="2019" name="Sci. Rep.">
        <title>Orb-weaving spider Araneus ventricosus genome elucidates the spidroin gene catalogue.</title>
        <authorList>
            <person name="Kono N."/>
            <person name="Nakamura H."/>
            <person name="Ohtoshi R."/>
            <person name="Moran D.A.P."/>
            <person name="Shinohara A."/>
            <person name="Yoshida Y."/>
            <person name="Fujiwara M."/>
            <person name="Mori M."/>
            <person name="Tomita M."/>
            <person name="Arakawa K."/>
        </authorList>
    </citation>
    <scope>NUCLEOTIDE SEQUENCE [LARGE SCALE GENOMIC DNA]</scope>
</reference>
<evidence type="ECO:0000313" key="2">
    <source>
        <dbReference type="EMBL" id="GBM35603.1"/>
    </source>
</evidence>
<feature type="compositionally biased region" description="Basic and acidic residues" evidence="1">
    <location>
        <begin position="8"/>
        <end position="33"/>
    </location>
</feature>
<proteinExistence type="predicted"/>
<feature type="region of interest" description="Disordered" evidence="1">
    <location>
        <begin position="1"/>
        <end position="33"/>
    </location>
</feature>
<organism evidence="2 3">
    <name type="scientific">Araneus ventricosus</name>
    <name type="common">Orbweaver spider</name>
    <name type="synonym">Epeira ventricosa</name>
    <dbReference type="NCBI Taxonomy" id="182803"/>
    <lineage>
        <taxon>Eukaryota</taxon>
        <taxon>Metazoa</taxon>
        <taxon>Ecdysozoa</taxon>
        <taxon>Arthropoda</taxon>
        <taxon>Chelicerata</taxon>
        <taxon>Arachnida</taxon>
        <taxon>Araneae</taxon>
        <taxon>Araneomorphae</taxon>
        <taxon>Entelegynae</taxon>
        <taxon>Araneoidea</taxon>
        <taxon>Araneidae</taxon>
        <taxon>Araneus</taxon>
    </lineage>
</organism>
<sequence>MSMSRVQEWSKRFREGRMSLGDDTRSGAQKRVTDQHLAKVDELIKKDRRVTVDDISAAVVHDMVNRSHSHCSESALKGSKSGKVNYRITKREKWPPPSLFILLKNEKNPECCSRLNSDLSELQ</sequence>
<protein>
    <recommendedName>
        <fullName evidence="4">Mos1 transposase HTH domain-containing protein</fullName>
    </recommendedName>
</protein>
<comment type="caution">
    <text evidence="2">The sequence shown here is derived from an EMBL/GenBank/DDBJ whole genome shotgun (WGS) entry which is preliminary data.</text>
</comment>
<dbReference type="EMBL" id="BGPR01000788">
    <property type="protein sequence ID" value="GBM35603.1"/>
    <property type="molecule type" value="Genomic_DNA"/>
</dbReference>
<evidence type="ECO:0008006" key="4">
    <source>
        <dbReference type="Google" id="ProtNLM"/>
    </source>
</evidence>
<dbReference type="OrthoDB" id="616263at2759"/>
<evidence type="ECO:0000313" key="3">
    <source>
        <dbReference type="Proteomes" id="UP000499080"/>
    </source>
</evidence>
<keyword evidence="3" id="KW-1185">Reference proteome</keyword>
<evidence type="ECO:0000256" key="1">
    <source>
        <dbReference type="SAM" id="MobiDB-lite"/>
    </source>
</evidence>
<name>A0A4Y2F2H8_ARAVE</name>
<gene>
    <name evidence="2" type="ORF">AVEN_121048_1</name>
</gene>
<accession>A0A4Y2F2H8</accession>